<gene>
    <name evidence="1" type="ORF">KSF_085860</name>
</gene>
<organism evidence="1 2">
    <name type="scientific">Reticulibacter mediterranei</name>
    <dbReference type="NCBI Taxonomy" id="2778369"/>
    <lineage>
        <taxon>Bacteria</taxon>
        <taxon>Bacillati</taxon>
        <taxon>Chloroflexota</taxon>
        <taxon>Ktedonobacteria</taxon>
        <taxon>Ktedonobacterales</taxon>
        <taxon>Reticulibacteraceae</taxon>
        <taxon>Reticulibacter</taxon>
    </lineage>
</organism>
<evidence type="ECO:0000313" key="1">
    <source>
        <dbReference type="EMBL" id="GHO98538.1"/>
    </source>
</evidence>
<dbReference type="EMBL" id="BNJK01000002">
    <property type="protein sequence ID" value="GHO98538.1"/>
    <property type="molecule type" value="Genomic_DNA"/>
</dbReference>
<keyword evidence="2" id="KW-1185">Reference proteome</keyword>
<proteinExistence type="predicted"/>
<reference evidence="1" key="1">
    <citation type="submission" date="2020-10" db="EMBL/GenBank/DDBJ databases">
        <title>Taxonomic study of unclassified bacteria belonging to the class Ktedonobacteria.</title>
        <authorList>
            <person name="Yabe S."/>
            <person name="Wang C.M."/>
            <person name="Zheng Y."/>
            <person name="Sakai Y."/>
            <person name="Cavaletti L."/>
            <person name="Monciardini P."/>
            <person name="Donadio S."/>
        </authorList>
    </citation>
    <scope>NUCLEOTIDE SEQUENCE</scope>
    <source>
        <strain evidence="1">ID150040</strain>
    </source>
</reference>
<sequence length="70" mass="8197">MISLAWGKLSQRNNTPNGTCSNPSCQNPYVFIYFDDFIEKEDVAITVYYPEDIYLVKQIMMQVDRIIVEK</sequence>
<evidence type="ECO:0000313" key="2">
    <source>
        <dbReference type="Proteomes" id="UP000597444"/>
    </source>
</evidence>
<protein>
    <submittedName>
        <fullName evidence="1">Uncharacterized protein</fullName>
    </submittedName>
</protein>
<comment type="caution">
    <text evidence="1">The sequence shown here is derived from an EMBL/GenBank/DDBJ whole genome shotgun (WGS) entry which is preliminary data.</text>
</comment>
<accession>A0A8J3IQT5</accession>
<dbReference type="AlphaFoldDB" id="A0A8J3IQT5"/>
<name>A0A8J3IQT5_9CHLR</name>
<dbReference type="Proteomes" id="UP000597444">
    <property type="component" value="Unassembled WGS sequence"/>
</dbReference>